<gene>
    <name evidence="3" type="ORF">SAMN05660337_0667</name>
</gene>
<keyword evidence="1" id="KW-1133">Transmembrane helix</keyword>
<dbReference type="Pfam" id="PF05036">
    <property type="entry name" value="SPOR"/>
    <property type="match status" value="1"/>
</dbReference>
<evidence type="ECO:0000313" key="3">
    <source>
        <dbReference type="EMBL" id="SDK50733.1"/>
    </source>
</evidence>
<reference evidence="4" key="1">
    <citation type="submission" date="2016-10" db="EMBL/GenBank/DDBJ databases">
        <authorList>
            <person name="Varghese N."/>
            <person name="Submissions S."/>
        </authorList>
    </citation>
    <scope>NUCLEOTIDE SEQUENCE [LARGE SCALE GENOMIC DNA]</scope>
    <source>
        <strain evidence="4">DSM 16995</strain>
    </source>
</reference>
<dbReference type="EMBL" id="FNGA01000001">
    <property type="protein sequence ID" value="SDK50733.1"/>
    <property type="molecule type" value="Genomic_DNA"/>
</dbReference>
<dbReference type="InterPro" id="IPR007730">
    <property type="entry name" value="SPOR-like_dom"/>
</dbReference>
<evidence type="ECO:0000256" key="1">
    <source>
        <dbReference type="SAM" id="Phobius"/>
    </source>
</evidence>
<dbReference type="Proteomes" id="UP000199053">
    <property type="component" value="Unassembled WGS sequence"/>
</dbReference>
<organism evidence="3 4">
    <name type="scientific">Maridesulfovibrio ferrireducens</name>
    <dbReference type="NCBI Taxonomy" id="246191"/>
    <lineage>
        <taxon>Bacteria</taxon>
        <taxon>Pseudomonadati</taxon>
        <taxon>Thermodesulfobacteriota</taxon>
        <taxon>Desulfovibrionia</taxon>
        <taxon>Desulfovibrionales</taxon>
        <taxon>Desulfovibrionaceae</taxon>
        <taxon>Maridesulfovibrio</taxon>
    </lineage>
</organism>
<feature type="transmembrane region" description="Helical" evidence="1">
    <location>
        <begin position="20"/>
        <end position="48"/>
    </location>
</feature>
<accession>A0A1G9CGC9</accession>
<dbReference type="SUPFAM" id="SSF110997">
    <property type="entry name" value="Sporulation related repeat"/>
    <property type="match status" value="1"/>
</dbReference>
<dbReference type="OrthoDB" id="5453354at2"/>
<name>A0A1G9CGC9_9BACT</name>
<dbReference type="Gene3D" id="3.30.70.1070">
    <property type="entry name" value="Sporulation related repeat"/>
    <property type="match status" value="1"/>
</dbReference>
<proteinExistence type="predicted"/>
<feature type="domain" description="SPOR" evidence="2">
    <location>
        <begin position="158"/>
        <end position="237"/>
    </location>
</feature>
<keyword evidence="4" id="KW-1185">Reference proteome</keyword>
<protein>
    <submittedName>
        <fullName evidence="3">Sporulation related domain-containing protein</fullName>
    </submittedName>
</protein>
<dbReference type="GO" id="GO:0042834">
    <property type="term" value="F:peptidoglycan binding"/>
    <property type="evidence" value="ECO:0007669"/>
    <property type="project" value="InterPro"/>
</dbReference>
<dbReference type="PROSITE" id="PS51724">
    <property type="entry name" value="SPOR"/>
    <property type="match status" value="1"/>
</dbReference>
<keyword evidence="1" id="KW-0812">Transmembrane</keyword>
<keyword evidence="1" id="KW-0472">Membrane</keyword>
<dbReference type="RefSeq" id="WP_092158187.1">
    <property type="nucleotide sequence ID" value="NZ_FNGA01000001.1"/>
</dbReference>
<dbReference type="InterPro" id="IPR036680">
    <property type="entry name" value="SPOR-like_sf"/>
</dbReference>
<evidence type="ECO:0000259" key="2">
    <source>
        <dbReference type="PROSITE" id="PS51724"/>
    </source>
</evidence>
<dbReference type="STRING" id="246191.SAMN05660337_0667"/>
<evidence type="ECO:0000313" key="4">
    <source>
        <dbReference type="Proteomes" id="UP000199053"/>
    </source>
</evidence>
<sequence length="241" mass="26329">MAIRKKKTGSDSSQEKTYTFTFTVAEVIGLCSVCVAALCAFFVLGILLGRGYQPEKDVPELAMMMPTQSVNSSGEVKGGILKPEELQYMDQLKIKPETSVKPDKKPAVKVIVAKSETKTTRVTPVVKTEIAVTVPAEPKQTVSVPEPPVEMDNPEAVAAPVYNYLYQVASFGSESKAQEFRDKLLTDGLDSSIETGKSGTKTWHRVLVRHIGSSESTQSMRNVLAKYGIKKPMLKSKKAVQ</sequence>
<dbReference type="AlphaFoldDB" id="A0A1G9CGC9"/>